<feature type="signal peptide" evidence="1">
    <location>
        <begin position="1"/>
        <end position="20"/>
    </location>
</feature>
<dbReference type="Proteomes" id="UP000023541">
    <property type="component" value="Unassembled WGS sequence"/>
</dbReference>
<dbReference type="InterPro" id="IPR029052">
    <property type="entry name" value="Metallo-depent_PP-like"/>
</dbReference>
<dbReference type="OrthoDB" id="9763616at2"/>
<evidence type="ECO:0000256" key="1">
    <source>
        <dbReference type="SAM" id="SignalP"/>
    </source>
</evidence>
<keyword evidence="1" id="KW-0732">Signal</keyword>
<keyword evidence="4" id="KW-1185">Reference proteome</keyword>
<name>A0A023BTL8_9FLAO</name>
<evidence type="ECO:0000313" key="3">
    <source>
        <dbReference type="EMBL" id="EZH73289.1"/>
    </source>
</evidence>
<dbReference type="AlphaFoldDB" id="A0A023BTL8"/>
<organism evidence="3 4">
    <name type="scientific">Aquimarina atlantica</name>
    <dbReference type="NCBI Taxonomy" id="1317122"/>
    <lineage>
        <taxon>Bacteria</taxon>
        <taxon>Pseudomonadati</taxon>
        <taxon>Bacteroidota</taxon>
        <taxon>Flavobacteriia</taxon>
        <taxon>Flavobacteriales</taxon>
        <taxon>Flavobacteriaceae</taxon>
        <taxon>Aquimarina</taxon>
    </lineage>
</organism>
<accession>A0A023BTL8</accession>
<dbReference type="Pfam" id="PF09423">
    <property type="entry name" value="PhoD"/>
    <property type="match status" value="1"/>
</dbReference>
<feature type="chain" id="PRO_5001517393" evidence="1">
    <location>
        <begin position="21"/>
        <end position="341"/>
    </location>
</feature>
<gene>
    <name evidence="3" type="ORF">ATO12_20015</name>
</gene>
<dbReference type="Gene3D" id="3.60.21.70">
    <property type="entry name" value="PhoD-like phosphatase"/>
    <property type="match status" value="1"/>
</dbReference>
<dbReference type="STRING" id="1317122.ATO12_20015"/>
<proteinExistence type="predicted"/>
<evidence type="ECO:0000313" key="4">
    <source>
        <dbReference type="Proteomes" id="UP000023541"/>
    </source>
</evidence>
<evidence type="ECO:0000259" key="2">
    <source>
        <dbReference type="Pfam" id="PF09423"/>
    </source>
</evidence>
<reference evidence="3 4" key="1">
    <citation type="submission" date="2014-04" db="EMBL/GenBank/DDBJ databases">
        <title>Aquimarina sp. 22II-S11-z7 Genome Sequencing.</title>
        <authorList>
            <person name="Lai Q."/>
        </authorList>
    </citation>
    <scope>NUCLEOTIDE SEQUENCE [LARGE SCALE GENOMIC DNA]</scope>
    <source>
        <strain evidence="3 4">22II-S11-z7</strain>
    </source>
</reference>
<dbReference type="SUPFAM" id="SSF56300">
    <property type="entry name" value="Metallo-dependent phosphatases"/>
    <property type="match status" value="1"/>
</dbReference>
<protein>
    <submittedName>
        <fullName evidence="3">Alkaline phosphatase</fullName>
    </submittedName>
</protein>
<dbReference type="EMBL" id="AQRA01000006">
    <property type="protein sequence ID" value="EZH73289.1"/>
    <property type="molecule type" value="Genomic_DNA"/>
</dbReference>
<dbReference type="eggNOG" id="COG3540">
    <property type="taxonomic scope" value="Bacteria"/>
</dbReference>
<comment type="caution">
    <text evidence="3">The sequence shown here is derived from an EMBL/GenBank/DDBJ whole genome shotgun (WGS) entry which is preliminary data.</text>
</comment>
<dbReference type="CDD" id="cd07389">
    <property type="entry name" value="MPP_PhoD"/>
    <property type="match status" value="1"/>
</dbReference>
<sequence length="341" mass="39404">MRYINSFLILFFCVLQLSLAQDKTSSSDFVIAFGSCNKQNSPQPFWNEILKNTPDVFIWGGDNIYADSDDMSKIKSDYGLQNSNPNYQKLKKVVPVMATWDDHDYGKNDAGVEWSKKEESQQLFLDFLGVAKEDTLRAREGVYTSRVFEIEKGSVKVIVLDTRYFRSALRKSTEEGRRYEPYENNEGTLLGEKQWKWFEKELSSNYSDFVVIVSSIQFLSSEHGFETWGNFPHEVKRLKDVLIRKGVRNAIILSGDRHISEFSMTSIKGLKYPLIDFTSSGLTHAYEAYNGESNKYRIGRVISIPSFGILKFDLDSYTVTMQIRGKNNIVLQEYKRQYPKE</sequence>
<feature type="domain" description="PhoD-like phosphatase metallophosphatase" evidence="2">
    <location>
        <begin position="34"/>
        <end position="260"/>
    </location>
</feature>
<dbReference type="InterPro" id="IPR018946">
    <property type="entry name" value="PhoD-like_MPP"/>
</dbReference>
<dbReference type="PANTHER" id="PTHR33987:SF1">
    <property type="entry name" value="CALCINEURIN-LIKE METALLO-PHOSPHOESTERASE SUPERFAMILY PROTEIN"/>
    <property type="match status" value="1"/>
</dbReference>
<dbReference type="InterPro" id="IPR038607">
    <property type="entry name" value="PhoD-like_sf"/>
</dbReference>
<dbReference type="RefSeq" id="WP_034243210.1">
    <property type="nucleotide sequence ID" value="NZ_AQRA01000006.1"/>
</dbReference>
<dbReference type="PANTHER" id="PTHR33987">
    <property type="entry name" value="CALCINEURIN-LIKE METALLO-PHOSPHOESTERASE SUPERFAMILY PROTEIN"/>
    <property type="match status" value="1"/>
</dbReference>